<reference evidence="1" key="1">
    <citation type="submission" date="2021-06" db="EMBL/GenBank/DDBJ databases">
        <authorList>
            <person name="Kallberg Y."/>
            <person name="Tangrot J."/>
            <person name="Rosling A."/>
        </authorList>
    </citation>
    <scope>NUCLEOTIDE SEQUENCE</scope>
    <source>
        <strain evidence="1">MA461A</strain>
    </source>
</reference>
<organism evidence="1 2">
    <name type="scientific">Racocetra persica</name>
    <dbReference type="NCBI Taxonomy" id="160502"/>
    <lineage>
        <taxon>Eukaryota</taxon>
        <taxon>Fungi</taxon>
        <taxon>Fungi incertae sedis</taxon>
        <taxon>Mucoromycota</taxon>
        <taxon>Glomeromycotina</taxon>
        <taxon>Glomeromycetes</taxon>
        <taxon>Diversisporales</taxon>
        <taxon>Gigasporaceae</taxon>
        <taxon>Racocetra</taxon>
    </lineage>
</organism>
<comment type="caution">
    <text evidence="1">The sequence shown here is derived from an EMBL/GenBank/DDBJ whole genome shotgun (WGS) entry which is preliminary data.</text>
</comment>
<evidence type="ECO:0000313" key="1">
    <source>
        <dbReference type="EMBL" id="CAG8834118.1"/>
    </source>
</evidence>
<dbReference type="EMBL" id="CAJVQC010108280">
    <property type="protein sequence ID" value="CAG8834118.1"/>
    <property type="molecule type" value="Genomic_DNA"/>
</dbReference>
<sequence length="52" mass="5831">KLDKVLTELQTTSSRMAVIQEKKKLLGIITLQDVLSALVGKIRDEKEILLLP</sequence>
<keyword evidence="2" id="KW-1185">Reference proteome</keyword>
<name>A0ACA9SB16_9GLOM</name>
<gene>
    <name evidence="1" type="ORF">RPERSI_LOCUS29080</name>
</gene>
<dbReference type="Proteomes" id="UP000789920">
    <property type="component" value="Unassembled WGS sequence"/>
</dbReference>
<feature type="non-terminal residue" evidence="1">
    <location>
        <position position="52"/>
    </location>
</feature>
<feature type="non-terminal residue" evidence="1">
    <location>
        <position position="1"/>
    </location>
</feature>
<proteinExistence type="predicted"/>
<protein>
    <submittedName>
        <fullName evidence="1">21069_t:CDS:1</fullName>
    </submittedName>
</protein>
<evidence type="ECO:0000313" key="2">
    <source>
        <dbReference type="Proteomes" id="UP000789920"/>
    </source>
</evidence>
<accession>A0ACA9SB16</accession>